<proteinExistence type="predicted"/>
<comment type="caution">
    <text evidence="1">The sequence shown here is derived from an EMBL/GenBank/DDBJ whole genome shotgun (WGS) entry which is preliminary data.</text>
</comment>
<organism evidence="1 2">
    <name type="scientific">Nocardioides islandensis</name>
    <dbReference type="NCBI Taxonomy" id="433663"/>
    <lineage>
        <taxon>Bacteria</taxon>
        <taxon>Bacillati</taxon>
        <taxon>Actinomycetota</taxon>
        <taxon>Actinomycetes</taxon>
        <taxon>Propionibacteriales</taxon>
        <taxon>Nocardioidaceae</taxon>
        <taxon>Nocardioides</taxon>
    </lineage>
</organism>
<dbReference type="Proteomes" id="UP000640489">
    <property type="component" value="Unassembled WGS sequence"/>
</dbReference>
<sequence>MWTGFLEPSLLKPAVVERGTRLADAAKAGRWDEVMAVLGEPLVSPVQWRFGGDSWFTPLHQAAWHGAPLPVASSLVERGALRSLRAHDGRTPYDVAADRGHDHLLAALSPPPSPLAPERIAALDAGLASVIDGRLRLPGGIADSYGKPLRECLRYPPVEVLHEAPGEGMWFPVPEMYGGFSVRLMRGYLYVESWIRIVGGSGQAHVITHEGAVLVEEGFV</sequence>
<name>A0A930VEK0_9ACTN</name>
<gene>
    <name evidence="1" type="ORF">ISU07_10250</name>
</gene>
<dbReference type="EMBL" id="JADKPN010000005">
    <property type="protein sequence ID" value="MBF4763508.1"/>
    <property type="molecule type" value="Genomic_DNA"/>
</dbReference>
<evidence type="ECO:0000313" key="1">
    <source>
        <dbReference type="EMBL" id="MBF4763508.1"/>
    </source>
</evidence>
<protein>
    <submittedName>
        <fullName evidence="1">Ankyrin repeat domain-containing protein</fullName>
    </submittedName>
</protein>
<reference evidence="1" key="1">
    <citation type="submission" date="2020-11" db="EMBL/GenBank/DDBJ databases">
        <title>Nocardioides sp. nov., isolated from Soil of Cynanchum wilfordii Hemsley rhizosphere.</title>
        <authorList>
            <person name="Lee J.-S."/>
            <person name="Suh M.K."/>
            <person name="Kim J.-S."/>
        </authorList>
    </citation>
    <scope>NUCLEOTIDE SEQUENCE</scope>
    <source>
        <strain evidence="1">KCTC 19275</strain>
    </source>
</reference>
<keyword evidence="2" id="KW-1185">Reference proteome</keyword>
<dbReference type="SUPFAM" id="SSF48403">
    <property type="entry name" value="Ankyrin repeat"/>
    <property type="match status" value="1"/>
</dbReference>
<dbReference type="AlphaFoldDB" id="A0A930VEK0"/>
<dbReference type="InterPro" id="IPR036770">
    <property type="entry name" value="Ankyrin_rpt-contain_sf"/>
</dbReference>
<evidence type="ECO:0000313" key="2">
    <source>
        <dbReference type="Proteomes" id="UP000640489"/>
    </source>
</evidence>
<dbReference type="Gene3D" id="1.25.40.20">
    <property type="entry name" value="Ankyrin repeat-containing domain"/>
    <property type="match status" value="1"/>
</dbReference>
<accession>A0A930VEK0</accession>